<gene>
    <name evidence="2" type="ORF">UFOVP143_35</name>
</gene>
<reference evidence="2" key="1">
    <citation type="submission" date="2020-05" db="EMBL/GenBank/DDBJ databases">
        <authorList>
            <person name="Chiriac C."/>
            <person name="Salcher M."/>
            <person name="Ghai R."/>
            <person name="Kavagutti S V."/>
        </authorList>
    </citation>
    <scope>NUCLEOTIDE SEQUENCE</scope>
</reference>
<sequence>MHRPQSSFFSTITASIIRALVMLQRRQNVPSFHGGRSATKRNYDTNSSRYMPHQGKAEMARRVRQLEGRA</sequence>
<proteinExistence type="predicted"/>
<dbReference type="EMBL" id="LR798191">
    <property type="protein sequence ID" value="CAB5079575.1"/>
    <property type="molecule type" value="Genomic_DNA"/>
</dbReference>
<organism evidence="2">
    <name type="scientific">uncultured Caudovirales phage</name>
    <dbReference type="NCBI Taxonomy" id="2100421"/>
    <lineage>
        <taxon>Viruses</taxon>
        <taxon>Duplodnaviria</taxon>
        <taxon>Heunggongvirae</taxon>
        <taxon>Uroviricota</taxon>
        <taxon>Caudoviricetes</taxon>
        <taxon>Peduoviridae</taxon>
        <taxon>Maltschvirus</taxon>
        <taxon>Maltschvirus maltsch</taxon>
    </lineage>
</organism>
<feature type="region of interest" description="Disordered" evidence="1">
    <location>
        <begin position="31"/>
        <end position="59"/>
    </location>
</feature>
<accession>A0A6J7VLY2</accession>
<protein>
    <submittedName>
        <fullName evidence="2">Uncharacterized protein</fullName>
    </submittedName>
</protein>
<evidence type="ECO:0000256" key="1">
    <source>
        <dbReference type="SAM" id="MobiDB-lite"/>
    </source>
</evidence>
<evidence type="ECO:0000313" key="2">
    <source>
        <dbReference type="EMBL" id="CAB5079575.1"/>
    </source>
</evidence>
<name>A0A6J7VLY2_9CAUD</name>